<dbReference type="PROSITE" id="PS00086">
    <property type="entry name" value="CYTOCHROME_P450"/>
    <property type="match status" value="1"/>
</dbReference>
<dbReference type="RefSeq" id="WP_202998147.1">
    <property type="nucleotide sequence ID" value="NZ_JAENHO010000018.1"/>
</dbReference>
<dbReference type="SUPFAM" id="SSF48264">
    <property type="entry name" value="Cytochrome P450"/>
    <property type="match status" value="1"/>
</dbReference>
<keyword evidence="2" id="KW-0408">Iron</keyword>
<organism evidence="4 5">
    <name type="scientific">Paractinoplanes lichenicola</name>
    <dbReference type="NCBI Taxonomy" id="2802976"/>
    <lineage>
        <taxon>Bacteria</taxon>
        <taxon>Bacillati</taxon>
        <taxon>Actinomycetota</taxon>
        <taxon>Actinomycetes</taxon>
        <taxon>Micromonosporales</taxon>
        <taxon>Micromonosporaceae</taxon>
        <taxon>Paractinoplanes</taxon>
    </lineage>
</organism>
<dbReference type="Gene3D" id="1.10.630.10">
    <property type="entry name" value="Cytochrome P450"/>
    <property type="match status" value="1"/>
</dbReference>
<evidence type="ECO:0000256" key="3">
    <source>
        <dbReference type="SAM" id="MobiDB-lite"/>
    </source>
</evidence>
<dbReference type="InterPro" id="IPR036396">
    <property type="entry name" value="Cyt_P450_sf"/>
</dbReference>
<dbReference type="CDD" id="cd20625">
    <property type="entry name" value="CYP164-like"/>
    <property type="match status" value="1"/>
</dbReference>
<keyword evidence="5" id="KW-1185">Reference proteome</keyword>
<dbReference type="InterPro" id="IPR001128">
    <property type="entry name" value="Cyt_P450"/>
</dbReference>
<dbReference type="EMBL" id="JAENHO010000018">
    <property type="protein sequence ID" value="MBL7261285.1"/>
    <property type="molecule type" value="Genomic_DNA"/>
</dbReference>
<keyword evidence="2" id="KW-0479">Metal-binding</keyword>
<protein>
    <submittedName>
        <fullName evidence="4">Cytochrome P450</fullName>
    </submittedName>
</protein>
<evidence type="ECO:0000313" key="5">
    <source>
        <dbReference type="Proteomes" id="UP000598996"/>
    </source>
</evidence>
<accession>A0ABS1W3H2</accession>
<dbReference type="InterPro" id="IPR017972">
    <property type="entry name" value="Cyt_P450_CS"/>
</dbReference>
<dbReference type="PRINTS" id="PR00359">
    <property type="entry name" value="BP450"/>
</dbReference>
<dbReference type="PANTHER" id="PTHR46696:SF1">
    <property type="entry name" value="CYTOCHROME P450 YJIB-RELATED"/>
    <property type="match status" value="1"/>
</dbReference>
<comment type="similarity">
    <text evidence="1 2">Belongs to the cytochrome P450 family.</text>
</comment>
<dbReference type="PANTHER" id="PTHR46696">
    <property type="entry name" value="P450, PUTATIVE (EUROFUNG)-RELATED"/>
    <property type="match status" value="1"/>
</dbReference>
<dbReference type="PRINTS" id="PR00385">
    <property type="entry name" value="P450"/>
</dbReference>
<dbReference type="InterPro" id="IPR002397">
    <property type="entry name" value="Cyt_P450_B"/>
</dbReference>
<name>A0ABS1W3H2_9ACTN</name>
<comment type="caution">
    <text evidence="4">The sequence shown here is derived from an EMBL/GenBank/DDBJ whole genome shotgun (WGS) entry which is preliminary data.</text>
</comment>
<keyword evidence="2" id="KW-0560">Oxidoreductase</keyword>
<evidence type="ECO:0000256" key="1">
    <source>
        <dbReference type="ARBA" id="ARBA00010617"/>
    </source>
</evidence>
<feature type="region of interest" description="Disordered" evidence="3">
    <location>
        <begin position="422"/>
        <end position="458"/>
    </location>
</feature>
<gene>
    <name evidence="4" type="ORF">JKJ07_44070</name>
</gene>
<proteinExistence type="inferred from homology"/>
<keyword evidence="2" id="KW-0349">Heme</keyword>
<dbReference type="Proteomes" id="UP000598996">
    <property type="component" value="Unassembled WGS sequence"/>
</dbReference>
<keyword evidence="2" id="KW-0503">Monooxygenase</keyword>
<dbReference type="Pfam" id="PF00067">
    <property type="entry name" value="p450"/>
    <property type="match status" value="1"/>
</dbReference>
<reference evidence="4 5" key="1">
    <citation type="submission" date="2021-01" db="EMBL/GenBank/DDBJ databases">
        <title>Actinoplanes sp. nov. LDG1-01 isolated from lichen.</title>
        <authorList>
            <person name="Saeng-In P."/>
            <person name="Phongsopitanun W."/>
            <person name="Kanchanasin P."/>
            <person name="Yuki M."/>
            <person name="Kudo T."/>
            <person name="Ohkuma M."/>
            <person name="Tanasupawat S."/>
        </authorList>
    </citation>
    <scope>NUCLEOTIDE SEQUENCE [LARGE SCALE GENOMIC DNA]</scope>
    <source>
        <strain evidence="4 5">LDG1-01</strain>
    </source>
</reference>
<evidence type="ECO:0000256" key="2">
    <source>
        <dbReference type="RuleBase" id="RU000461"/>
    </source>
</evidence>
<evidence type="ECO:0000313" key="4">
    <source>
        <dbReference type="EMBL" id="MBL7261285.1"/>
    </source>
</evidence>
<sequence length="458" mass="48461">MDAAAAVAMLLDPRANHDPVPAYEALHHHGPVVRAGRGYYFVSGYAEVDAVLRDPAMEAYDARRLDSQWSDWRDNRAVALFADSMLRTNPPRHTRMRRLAAGVFTARRVSALREVITAQVDEAIAALPERAESGVVDLVSHLTYPLPIGVITALLGVPAADRGRFRRLAEALTAVLEVRWTEEDRRLAHEAALELEAYFTDLVALRREQPEDDLVTALAAAHDAGGEQLTGAELLGNLALLLVAGFETTTNLLGNGIVLLLEHPALAERLRADPALATAYVEEVLRVESPVQLTERYTSRPAVIGGTEVPADAELVLLLGAANRDPARFGNPGVFDPDRPGNAPLSFGAGAHYCLGAPLARLEAQITLPALLTRFPELAPAGPPTRRPRMNLRGWSALPVTLGGPAALGPSGTQVTSAAPDVAVTPDTSGAPGAVVTPGTPGAAGVTRAVPGPSHSVD</sequence>